<protein>
    <submittedName>
        <fullName evidence="1">Uncharacterized protein</fullName>
    </submittedName>
</protein>
<evidence type="ECO:0000313" key="2">
    <source>
        <dbReference type="Proteomes" id="UP001162992"/>
    </source>
</evidence>
<reference evidence="2" key="1">
    <citation type="journal article" date="2024" name="Proc. Natl. Acad. Sci. U.S.A.">
        <title>Extraordinary preservation of gene collinearity over three hundred million years revealed in homosporous lycophytes.</title>
        <authorList>
            <person name="Li C."/>
            <person name="Wickell D."/>
            <person name="Kuo L.Y."/>
            <person name="Chen X."/>
            <person name="Nie B."/>
            <person name="Liao X."/>
            <person name="Peng D."/>
            <person name="Ji J."/>
            <person name="Jenkins J."/>
            <person name="Williams M."/>
            <person name="Shu S."/>
            <person name="Plott C."/>
            <person name="Barry K."/>
            <person name="Rajasekar S."/>
            <person name="Grimwood J."/>
            <person name="Han X."/>
            <person name="Sun S."/>
            <person name="Hou Z."/>
            <person name="He W."/>
            <person name="Dai G."/>
            <person name="Sun C."/>
            <person name="Schmutz J."/>
            <person name="Leebens-Mack J.H."/>
            <person name="Li F.W."/>
            <person name="Wang L."/>
        </authorList>
    </citation>
    <scope>NUCLEOTIDE SEQUENCE [LARGE SCALE GENOMIC DNA]</scope>
    <source>
        <strain evidence="2">cv. PW_Plant_1</strain>
    </source>
</reference>
<sequence length="454" mass="50750">MINPAGGFDTAHAAARAYDKAAIKFRGLDADINFCLNDYEEDIKQMGALKKEEFVHILRRQSTGFSRGSSKFRGVTLHKCGRWEARMGQFLGKKYIYLGLFDSEVEAARAYDRAAIRCNGREAVTNFDPSTYEKEIHQSEVQRNGINQWNLQLNLGVSLANEGNPQMGQQLEEIGYPFSEQDWEKARLSNPTMQQNLDKDQAIPVGFTRMEWQRESDCQPEMIEGTSFRPSHHFTSFSDTWRLPHVRNQHEDAREAFELVTSPGGKRKPSDAVSLDSISGAQNQAYEVLQFQPGKVFVSGISMKDEGLHLSLGASIDTQTYREVDVSSFKVPNVPLKELNEQRGKLASFPSVAVESQSGWSWQVGNTWQPLTSVVNSSISLPVATQFPHPSGFQDWLQKAGLNYTNHAFGAFLPNKTPLSSQNIHRPRAMGAASSDSLAKQFLGLKHNSPSTNL</sequence>
<dbReference type="EMBL" id="CM055112">
    <property type="protein sequence ID" value="KAJ7517488.1"/>
    <property type="molecule type" value="Genomic_DNA"/>
</dbReference>
<organism evidence="1 2">
    <name type="scientific">Diphasiastrum complanatum</name>
    <name type="common">Issler's clubmoss</name>
    <name type="synonym">Lycopodium complanatum</name>
    <dbReference type="NCBI Taxonomy" id="34168"/>
    <lineage>
        <taxon>Eukaryota</taxon>
        <taxon>Viridiplantae</taxon>
        <taxon>Streptophyta</taxon>
        <taxon>Embryophyta</taxon>
        <taxon>Tracheophyta</taxon>
        <taxon>Lycopodiopsida</taxon>
        <taxon>Lycopodiales</taxon>
        <taxon>Lycopodiaceae</taxon>
        <taxon>Lycopodioideae</taxon>
        <taxon>Diphasiastrum</taxon>
    </lineage>
</organism>
<name>A0ACC2AIU0_DIPCM</name>
<comment type="caution">
    <text evidence="1">The sequence shown here is derived from an EMBL/GenBank/DDBJ whole genome shotgun (WGS) entry which is preliminary data.</text>
</comment>
<proteinExistence type="predicted"/>
<keyword evidence="2" id="KW-1185">Reference proteome</keyword>
<gene>
    <name evidence="1" type="ORF">O6H91_21G026200</name>
</gene>
<dbReference type="Proteomes" id="UP001162992">
    <property type="component" value="Chromosome 21"/>
</dbReference>
<evidence type="ECO:0000313" key="1">
    <source>
        <dbReference type="EMBL" id="KAJ7517488.1"/>
    </source>
</evidence>
<accession>A0ACC2AIU0</accession>